<dbReference type="GO" id="GO:0019379">
    <property type="term" value="P:sulfate assimilation, phosphoadenylyl sulfate reduction by phosphoadenylyl-sulfate reductase (thioredoxin)"/>
    <property type="evidence" value="ECO:0007669"/>
    <property type="project" value="UniProtKB-UniRule"/>
</dbReference>
<protein>
    <recommendedName>
        <fullName evidence="3">Phosphoadenosine 5'-phosphosulfate reductase</fullName>
        <shortName evidence="3">PAPS reductase</shortName>
        <ecNumber evidence="3">1.8.4.8</ecNumber>
    </recommendedName>
    <alternativeName>
        <fullName evidence="3">3'-phosphoadenylylsulfate reductase</fullName>
    </alternativeName>
    <alternativeName>
        <fullName evidence="3">PAPS reductase, thioredoxin dependent</fullName>
    </alternativeName>
    <alternativeName>
        <fullName evidence="3">PAPS sulfotransferase</fullName>
    </alternativeName>
    <alternativeName>
        <fullName evidence="3">PAdoPS reductase</fullName>
    </alternativeName>
</protein>
<sequence>MSGPALGVLEGRDLETKTLETIRWALATYPDLLMTSGFNLNGTVLIDLAVRAGFRGELVFVDTLSHFPETLSTRDEIAARYPEVTLTTLRPEARGGELPACGAAECCTVRKVLPLRRFLEARRPSALLSARSRFQSETRALLNTVEDAGDYVKVNPLVDWSQEDLERYAREHELPVNPLYWQGFLSIGCAPTTRAVRAGEGVRAGRWAGQEKTECGLWWGDKAL</sequence>
<comment type="catalytic activity">
    <reaction evidence="3">
        <text>[thioredoxin]-disulfide + sulfite + adenosine 3',5'-bisphosphate + 2 H(+) = [thioredoxin]-dithiol + 3'-phosphoadenylyl sulfate</text>
        <dbReference type="Rhea" id="RHEA:11724"/>
        <dbReference type="Rhea" id="RHEA-COMP:10698"/>
        <dbReference type="Rhea" id="RHEA-COMP:10700"/>
        <dbReference type="ChEBI" id="CHEBI:15378"/>
        <dbReference type="ChEBI" id="CHEBI:17359"/>
        <dbReference type="ChEBI" id="CHEBI:29950"/>
        <dbReference type="ChEBI" id="CHEBI:50058"/>
        <dbReference type="ChEBI" id="CHEBI:58339"/>
        <dbReference type="ChEBI" id="CHEBI:58343"/>
        <dbReference type="EC" id="1.8.4.8"/>
    </reaction>
</comment>
<dbReference type="InterPro" id="IPR004511">
    <property type="entry name" value="PAPS/APS_Rdtase"/>
</dbReference>
<dbReference type="RefSeq" id="WP_013177410.1">
    <property type="nucleotide sequence ID" value="NC_014221.1"/>
</dbReference>
<keyword evidence="3" id="KW-0963">Cytoplasm</keyword>
<comment type="subcellular location">
    <subcellularLocation>
        <location evidence="3">Cytoplasm</location>
    </subcellularLocation>
</comment>
<evidence type="ECO:0000259" key="4">
    <source>
        <dbReference type="Pfam" id="PF01507"/>
    </source>
</evidence>
<keyword evidence="2 3" id="KW-0560">Oxidoreductase</keyword>
<comment type="similarity">
    <text evidence="1 3">Belongs to the PAPS reductase family. CysH subfamily.</text>
</comment>
<dbReference type="EMBL" id="CP002049">
    <property type="protein sequence ID" value="ADI14038.1"/>
    <property type="molecule type" value="Genomic_DNA"/>
</dbReference>
<proteinExistence type="inferred from homology"/>
<dbReference type="Proteomes" id="UP000000379">
    <property type="component" value="Chromosome"/>
</dbReference>
<dbReference type="HOGENOM" id="CLU_044089_2_0_0"/>
<dbReference type="InterPro" id="IPR014729">
    <property type="entry name" value="Rossmann-like_a/b/a_fold"/>
</dbReference>
<keyword evidence="6" id="KW-1185">Reference proteome</keyword>
<dbReference type="PANTHER" id="PTHR46509:SF1">
    <property type="entry name" value="PHOSPHOADENOSINE PHOSPHOSULFATE REDUCTASE"/>
    <property type="match status" value="1"/>
</dbReference>
<dbReference type="PIRSF" id="PIRSF000857">
    <property type="entry name" value="PAPS_reductase"/>
    <property type="match status" value="1"/>
</dbReference>
<dbReference type="PANTHER" id="PTHR46509">
    <property type="entry name" value="PHOSPHOADENOSINE PHOSPHOSULFATE REDUCTASE"/>
    <property type="match status" value="1"/>
</dbReference>
<dbReference type="EC" id="1.8.4.8" evidence="3"/>
<feature type="domain" description="Phosphoadenosine phosphosulphate reductase" evidence="4">
    <location>
        <begin position="33"/>
        <end position="195"/>
    </location>
</feature>
<reference evidence="5 6" key="2">
    <citation type="journal article" date="2011" name="Stand. Genomic Sci.">
        <title>Complete genome sequence of Truepera radiovictrix type strain (RQ-24).</title>
        <authorList>
            <person name="Ivanova N."/>
            <person name="Rohde C."/>
            <person name="Munk C."/>
            <person name="Nolan M."/>
            <person name="Lucas S."/>
            <person name="Del Rio T.G."/>
            <person name="Tice H."/>
            <person name="Deshpande S."/>
            <person name="Cheng J.F."/>
            <person name="Tapia R."/>
            <person name="Han C."/>
            <person name="Goodwin L."/>
            <person name="Pitluck S."/>
            <person name="Liolios K."/>
            <person name="Mavromatis K."/>
            <person name="Mikhailova N."/>
            <person name="Pati A."/>
            <person name="Chen A."/>
            <person name="Palaniappan K."/>
            <person name="Land M."/>
            <person name="Hauser L."/>
            <person name="Chang Y.J."/>
            <person name="Jeffries C.D."/>
            <person name="Brambilla E."/>
            <person name="Rohde M."/>
            <person name="Goker M."/>
            <person name="Tindall B.J."/>
            <person name="Woyke T."/>
            <person name="Bristow J."/>
            <person name="Eisen J.A."/>
            <person name="Markowitz V."/>
            <person name="Hugenholtz P."/>
            <person name="Kyrpides N.C."/>
            <person name="Klenk H.P."/>
            <person name="Lapidus A."/>
        </authorList>
    </citation>
    <scope>NUCLEOTIDE SEQUENCE [LARGE SCALE GENOMIC DNA]</scope>
    <source>
        <strain evidence="6">DSM 17093 / CIP 108686 / LMG 22925 / RQ-24</strain>
    </source>
</reference>
<dbReference type="Pfam" id="PF01507">
    <property type="entry name" value="PAPS_reduct"/>
    <property type="match status" value="1"/>
</dbReference>
<evidence type="ECO:0000256" key="2">
    <source>
        <dbReference type="ARBA" id="ARBA00023002"/>
    </source>
</evidence>
<accession>D7CUP7</accession>
<feature type="active site" description="Nucleophile; cysteine thiosulfonate intermediate" evidence="3">
    <location>
        <position position="215"/>
    </location>
</feature>
<gene>
    <name evidence="3" type="primary">cysH</name>
    <name evidence="5" type="ordered locus">Trad_0905</name>
</gene>
<organism evidence="5 6">
    <name type="scientific">Truepera radiovictrix (strain DSM 17093 / CIP 108686 / LMG 22925 / RQ-24)</name>
    <dbReference type="NCBI Taxonomy" id="649638"/>
    <lineage>
        <taxon>Bacteria</taxon>
        <taxon>Thermotogati</taxon>
        <taxon>Deinococcota</taxon>
        <taxon>Deinococci</taxon>
        <taxon>Trueperales</taxon>
        <taxon>Trueperaceae</taxon>
        <taxon>Truepera</taxon>
    </lineage>
</organism>
<dbReference type="SUPFAM" id="SSF52402">
    <property type="entry name" value="Adenine nucleotide alpha hydrolases-like"/>
    <property type="match status" value="1"/>
</dbReference>
<reference evidence="6" key="1">
    <citation type="submission" date="2010-05" db="EMBL/GenBank/DDBJ databases">
        <title>The complete genome of Truepera radiovictris DSM 17093.</title>
        <authorList>
            <consortium name="US DOE Joint Genome Institute (JGI-PGF)"/>
            <person name="Lucas S."/>
            <person name="Copeland A."/>
            <person name="Lapidus A."/>
            <person name="Glavina del Rio T."/>
            <person name="Dalin E."/>
            <person name="Tice H."/>
            <person name="Bruce D."/>
            <person name="Goodwin L."/>
            <person name="Pitluck S."/>
            <person name="Kyrpides N."/>
            <person name="Mavromatis K."/>
            <person name="Ovchinnikova G."/>
            <person name="Munk A.C."/>
            <person name="Detter J.C."/>
            <person name="Han C."/>
            <person name="Tapia R."/>
            <person name="Land M."/>
            <person name="Hauser L."/>
            <person name="Markowitz V."/>
            <person name="Cheng J.-F."/>
            <person name="Hugenholtz P."/>
            <person name="Woyke T."/>
            <person name="Wu D."/>
            <person name="Tindall B."/>
            <person name="Pomrenke H.G."/>
            <person name="Brambilla E."/>
            <person name="Klenk H.-P."/>
            <person name="Eisen J.A."/>
        </authorList>
    </citation>
    <scope>NUCLEOTIDE SEQUENCE [LARGE SCALE GENOMIC DNA]</scope>
    <source>
        <strain evidence="6">DSM 17093 / CIP 108686 / LMG 22925 / RQ-24</strain>
    </source>
</reference>
<dbReference type="GO" id="GO:0070814">
    <property type="term" value="P:hydrogen sulfide biosynthetic process"/>
    <property type="evidence" value="ECO:0007669"/>
    <property type="project" value="UniProtKB-UniRule"/>
</dbReference>
<comment type="pathway">
    <text evidence="3">Sulfur metabolism; hydrogen sulfide biosynthesis; sulfite from sulfate: step 3/3.</text>
</comment>
<dbReference type="UniPathway" id="UPA00140">
    <property type="reaction ID" value="UER00206"/>
</dbReference>
<dbReference type="InterPro" id="IPR002500">
    <property type="entry name" value="PAPS_reduct_dom"/>
</dbReference>
<name>D7CUP7_TRURR</name>
<dbReference type="KEGG" id="tra:Trad_0905"/>
<dbReference type="GO" id="GO:0004604">
    <property type="term" value="F:phosphoadenylyl-sulfate reductase (thioredoxin) activity"/>
    <property type="evidence" value="ECO:0007669"/>
    <property type="project" value="UniProtKB-UniRule"/>
</dbReference>
<dbReference type="HAMAP" id="MF_00063">
    <property type="entry name" value="CysH"/>
    <property type="match status" value="1"/>
</dbReference>
<dbReference type="GO" id="GO:0005737">
    <property type="term" value="C:cytoplasm"/>
    <property type="evidence" value="ECO:0007669"/>
    <property type="project" value="UniProtKB-SubCell"/>
</dbReference>
<comment type="caution">
    <text evidence="3">Lacks conserved residue(s) required for the propagation of feature annotation.</text>
</comment>
<comment type="function">
    <text evidence="3">Catalyzes the formation of sulfite from phosphoadenosine 5'-phosphosulfate (PAPS) using thioredoxin as an electron donor.</text>
</comment>
<dbReference type="Gene3D" id="3.40.50.620">
    <property type="entry name" value="HUPs"/>
    <property type="match status" value="1"/>
</dbReference>
<dbReference type="AlphaFoldDB" id="D7CUP7"/>
<evidence type="ECO:0000256" key="1">
    <source>
        <dbReference type="ARBA" id="ARBA00009732"/>
    </source>
</evidence>
<dbReference type="eggNOG" id="COG0175">
    <property type="taxonomic scope" value="Bacteria"/>
</dbReference>
<evidence type="ECO:0000256" key="3">
    <source>
        <dbReference type="HAMAP-Rule" id="MF_00063"/>
    </source>
</evidence>
<evidence type="ECO:0000313" key="6">
    <source>
        <dbReference type="Proteomes" id="UP000000379"/>
    </source>
</evidence>
<evidence type="ECO:0000313" key="5">
    <source>
        <dbReference type="EMBL" id="ADI14038.1"/>
    </source>
</evidence>
<dbReference type="STRING" id="649638.Trad_0905"/>
<dbReference type="NCBIfam" id="NF002537">
    <property type="entry name" value="PRK02090.1"/>
    <property type="match status" value="1"/>
</dbReference>